<dbReference type="EMBL" id="JAXOVC010000008">
    <property type="protein sequence ID" value="KAK4497865.1"/>
    <property type="molecule type" value="Genomic_DNA"/>
</dbReference>
<protein>
    <submittedName>
        <fullName evidence="2">Uncharacterized protein</fullName>
    </submittedName>
</protein>
<comment type="caution">
    <text evidence="2">The sequence shown here is derived from an EMBL/GenBank/DDBJ whole genome shotgun (WGS) entry which is preliminary data.</text>
</comment>
<sequence>MFIAWLARIFHVSGGKSKMHSDLVAGKADSTQSDAEPMSSDHESPATQDNPQTSQTISSETTTPPEPTLLGMPPEIRNIIYRYTLLSESMIKVTATSPSQPALLRTNRQLRTEALPIFLTENTFKVDAWDMQLSIPSNYAEHWLSRIAYKSFFITMRGKKDWGNLKGWLGRYARHEVPGLAAGQPTPEAEILAQAFELVYCLLPKCGFEGMGGVVEAWIKTVELAGVEFDFQ</sequence>
<evidence type="ECO:0000313" key="2">
    <source>
        <dbReference type="EMBL" id="KAK4497865.1"/>
    </source>
</evidence>
<name>A0ABR0E915_ZASCE</name>
<feature type="compositionally biased region" description="Low complexity" evidence="1">
    <location>
        <begin position="51"/>
        <end position="72"/>
    </location>
</feature>
<evidence type="ECO:0000313" key="3">
    <source>
        <dbReference type="Proteomes" id="UP001305779"/>
    </source>
</evidence>
<reference evidence="2 3" key="1">
    <citation type="journal article" date="2023" name="G3 (Bethesda)">
        <title>A chromosome-level genome assembly of Zasmidium syzygii isolated from banana leaves.</title>
        <authorList>
            <person name="van Westerhoven A.C."/>
            <person name="Mehrabi R."/>
            <person name="Talebi R."/>
            <person name="Steentjes M.B.F."/>
            <person name="Corcolon B."/>
            <person name="Chong P.A."/>
            <person name="Kema G.H.J."/>
            <person name="Seidl M.F."/>
        </authorList>
    </citation>
    <scope>NUCLEOTIDE SEQUENCE [LARGE SCALE GENOMIC DNA]</scope>
    <source>
        <strain evidence="2 3">P124</strain>
    </source>
</reference>
<accession>A0ABR0E915</accession>
<proteinExistence type="predicted"/>
<evidence type="ECO:0000256" key="1">
    <source>
        <dbReference type="SAM" id="MobiDB-lite"/>
    </source>
</evidence>
<organism evidence="2 3">
    <name type="scientific">Zasmidium cellare</name>
    <name type="common">Wine cellar mold</name>
    <name type="synonym">Racodium cellare</name>
    <dbReference type="NCBI Taxonomy" id="395010"/>
    <lineage>
        <taxon>Eukaryota</taxon>
        <taxon>Fungi</taxon>
        <taxon>Dikarya</taxon>
        <taxon>Ascomycota</taxon>
        <taxon>Pezizomycotina</taxon>
        <taxon>Dothideomycetes</taxon>
        <taxon>Dothideomycetidae</taxon>
        <taxon>Mycosphaerellales</taxon>
        <taxon>Mycosphaerellaceae</taxon>
        <taxon>Zasmidium</taxon>
    </lineage>
</organism>
<dbReference type="PANTHER" id="PTHR42085:SF4">
    <property type="entry name" value="F-BOX DOMAIN-CONTAINING PROTEIN"/>
    <property type="match status" value="1"/>
</dbReference>
<dbReference type="Proteomes" id="UP001305779">
    <property type="component" value="Unassembled WGS sequence"/>
</dbReference>
<dbReference type="PANTHER" id="PTHR42085">
    <property type="entry name" value="F-BOX DOMAIN-CONTAINING PROTEIN"/>
    <property type="match status" value="1"/>
</dbReference>
<keyword evidence="3" id="KW-1185">Reference proteome</keyword>
<dbReference type="InterPro" id="IPR038883">
    <property type="entry name" value="AN11006-like"/>
</dbReference>
<gene>
    <name evidence="2" type="ORF">PRZ48_010520</name>
</gene>
<feature type="region of interest" description="Disordered" evidence="1">
    <location>
        <begin position="20"/>
        <end position="72"/>
    </location>
</feature>